<dbReference type="Proteomes" id="UP000031036">
    <property type="component" value="Unassembled WGS sequence"/>
</dbReference>
<evidence type="ECO:0000259" key="14">
    <source>
        <dbReference type="Pfam" id="PF00675"/>
    </source>
</evidence>
<evidence type="ECO:0000256" key="2">
    <source>
        <dbReference type="ARBA" id="ARBA00022670"/>
    </source>
</evidence>
<accession>A0A0B2V2M9</accession>
<dbReference type="Pfam" id="PF22456">
    <property type="entry name" value="PqqF-like_C_4"/>
    <property type="match status" value="1"/>
</dbReference>
<dbReference type="EMBL" id="JPKZ01002255">
    <property type="protein sequence ID" value="KHN77706.1"/>
    <property type="molecule type" value="Genomic_DNA"/>
</dbReference>
<dbReference type="SUPFAM" id="SSF63411">
    <property type="entry name" value="LuxS/MPP-like metallohydrolase"/>
    <property type="match status" value="4"/>
</dbReference>
<evidence type="ECO:0000256" key="9">
    <source>
        <dbReference type="ARBA" id="ARBA00070422"/>
    </source>
</evidence>
<dbReference type="GO" id="GO:0043171">
    <property type="term" value="P:peptide catabolic process"/>
    <property type="evidence" value="ECO:0007669"/>
    <property type="project" value="TreeGrafter"/>
</dbReference>
<reference evidence="18 19" key="1">
    <citation type="submission" date="2014-11" db="EMBL/GenBank/DDBJ databases">
        <title>Genetic blueprint of the zoonotic pathogen Toxocara canis.</title>
        <authorList>
            <person name="Zhu X.-Q."/>
            <person name="Korhonen P.K."/>
            <person name="Cai H."/>
            <person name="Young N.D."/>
            <person name="Nejsum P."/>
            <person name="von Samson-Himmelstjerna G."/>
            <person name="Boag P.R."/>
            <person name="Tan P."/>
            <person name="Li Q."/>
            <person name="Min J."/>
            <person name="Yang Y."/>
            <person name="Wang X."/>
            <person name="Fang X."/>
            <person name="Hall R.S."/>
            <person name="Hofmann A."/>
            <person name="Sternberg P.W."/>
            <person name="Jex A.R."/>
            <person name="Gasser R.B."/>
        </authorList>
    </citation>
    <scope>NUCLEOTIDE SEQUENCE [LARGE SCALE GENOMIC DNA]</scope>
    <source>
        <strain evidence="18">PN_DK_2014</strain>
    </source>
</reference>
<evidence type="ECO:0000256" key="13">
    <source>
        <dbReference type="SAM" id="SignalP"/>
    </source>
</evidence>
<name>A0A0B2V2M9_TOXCA</name>
<dbReference type="GO" id="GO:0046872">
    <property type="term" value="F:metal ion binding"/>
    <property type="evidence" value="ECO:0007669"/>
    <property type="project" value="UniProtKB-KW"/>
</dbReference>
<dbReference type="GO" id="GO:0004222">
    <property type="term" value="F:metalloendopeptidase activity"/>
    <property type="evidence" value="ECO:0007669"/>
    <property type="project" value="UniProtKB-EC"/>
</dbReference>
<evidence type="ECO:0000259" key="16">
    <source>
        <dbReference type="Pfam" id="PF16187"/>
    </source>
</evidence>
<evidence type="ECO:0000256" key="7">
    <source>
        <dbReference type="ARBA" id="ARBA00052248"/>
    </source>
</evidence>
<dbReference type="FunFam" id="3.30.830.10:FF:000003">
    <property type="entry name" value="Insulin-degrading enzyme"/>
    <property type="match status" value="1"/>
</dbReference>
<dbReference type="InterPro" id="IPR001431">
    <property type="entry name" value="Pept_M16_Zn_BS"/>
</dbReference>
<evidence type="ECO:0000256" key="4">
    <source>
        <dbReference type="ARBA" id="ARBA00022801"/>
    </source>
</evidence>
<feature type="domain" description="Peptidase M16 C-terminal" evidence="15">
    <location>
        <begin position="255"/>
        <end position="433"/>
    </location>
</feature>
<dbReference type="FunFam" id="3.30.830.10:FF:000005">
    <property type="entry name" value="nardilysin isoform X1"/>
    <property type="match status" value="1"/>
</dbReference>
<dbReference type="InterPro" id="IPR011765">
    <property type="entry name" value="Pept_M16_N"/>
</dbReference>
<evidence type="ECO:0000313" key="18">
    <source>
        <dbReference type="EMBL" id="KHN77706.1"/>
    </source>
</evidence>
<dbReference type="MEROPS" id="M16.A09"/>
<dbReference type="InterPro" id="IPR007863">
    <property type="entry name" value="Peptidase_M16_C"/>
</dbReference>
<evidence type="ECO:0000256" key="11">
    <source>
        <dbReference type="ARBA" id="ARBA00080349"/>
    </source>
</evidence>
<dbReference type="Pfam" id="PF16187">
    <property type="entry name" value="Peptidase_M16_M"/>
    <property type="match status" value="1"/>
</dbReference>
<keyword evidence="4" id="KW-0378">Hydrolase</keyword>
<keyword evidence="2" id="KW-0645">Protease</keyword>
<comment type="similarity">
    <text evidence="1 12">Belongs to the peptidase M16 family.</text>
</comment>
<feature type="domain" description="Peptidase M16 middle/third" evidence="16">
    <location>
        <begin position="440"/>
        <end position="723"/>
    </location>
</feature>
<evidence type="ECO:0000259" key="17">
    <source>
        <dbReference type="Pfam" id="PF22456"/>
    </source>
</evidence>
<dbReference type="GO" id="GO:0005739">
    <property type="term" value="C:mitochondrion"/>
    <property type="evidence" value="ECO:0007669"/>
    <property type="project" value="TreeGrafter"/>
</dbReference>
<dbReference type="GO" id="GO:0005829">
    <property type="term" value="C:cytosol"/>
    <property type="evidence" value="ECO:0007669"/>
    <property type="project" value="TreeGrafter"/>
</dbReference>
<feature type="domain" description="Coenzyme PQQ synthesis protein F-like C-terminal lobe" evidence="17">
    <location>
        <begin position="831"/>
        <end position="929"/>
    </location>
</feature>
<dbReference type="Pfam" id="PF00675">
    <property type="entry name" value="Peptidase_M16"/>
    <property type="match status" value="1"/>
</dbReference>
<evidence type="ECO:0000256" key="8">
    <source>
        <dbReference type="ARBA" id="ARBA00066874"/>
    </source>
</evidence>
<dbReference type="Pfam" id="PF05193">
    <property type="entry name" value="Peptidase_M16_C"/>
    <property type="match status" value="1"/>
</dbReference>
<feature type="domain" description="Peptidase M16 N-terminal" evidence="14">
    <location>
        <begin position="91"/>
        <end position="229"/>
    </location>
</feature>
<dbReference type="Gene3D" id="3.30.830.10">
    <property type="entry name" value="Metalloenzyme, LuxS/M16 peptidase-like"/>
    <property type="match status" value="4"/>
</dbReference>
<dbReference type="EC" id="3.4.24.56" evidence="8"/>
<feature type="signal peptide" evidence="13">
    <location>
        <begin position="1"/>
        <end position="17"/>
    </location>
</feature>
<keyword evidence="5" id="KW-0862">Zinc</keyword>
<evidence type="ECO:0000256" key="6">
    <source>
        <dbReference type="ARBA" id="ARBA00023049"/>
    </source>
</evidence>
<dbReference type="GO" id="GO:0051603">
    <property type="term" value="P:proteolysis involved in protein catabolic process"/>
    <property type="evidence" value="ECO:0007669"/>
    <property type="project" value="TreeGrafter"/>
</dbReference>
<dbReference type="FunFam" id="3.30.830.10:FF:000004">
    <property type="entry name" value="Putative insulin-degrading enzyme"/>
    <property type="match status" value="1"/>
</dbReference>
<keyword evidence="3" id="KW-0479">Metal-binding</keyword>
<evidence type="ECO:0000256" key="1">
    <source>
        <dbReference type="ARBA" id="ARBA00007261"/>
    </source>
</evidence>
<gene>
    <name evidence="18" type="primary">IDE</name>
    <name evidence="18" type="ORF">Tcan_04372</name>
</gene>
<keyword evidence="6" id="KW-0482">Metalloprotease</keyword>
<evidence type="ECO:0000256" key="10">
    <source>
        <dbReference type="ARBA" id="ARBA00074992"/>
    </source>
</evidence>
<evidence type="ECO:0000256" key="3">
    <source>
        <dbReference type="ARBA" id="ARBA00022723"/>
    </source>
</evidence>
<proteinExistence type="inferred from homology"/>
<dbReference type="OMA" id="WIFDEMK"/>
<dbReference type="PANTHER" id="PTHR43690:SF18">
    <property type="entry name" value="INSULIN-DEGRADING ENZYME-RELATED"/>
    <property type="match status" value="1"/>
</dbReference>
<evidence type="ECO:0000256" key="12">
    <source>
        <dbReference type="RuleBase" id="RU004447"/>
    </source>
</evidence>
<dbReference type="InterPro" id="IPR050626">
    <property type="entry name" value="Peptidase_M16"/>
</dbReference>
<sequence>MHCFRGVALFTPKLILSATAPLPAFVQSSCARSLSIYRQTLLTCQRRACSTSKVAMLIQNKAVIARRFNNIVKSAEDKREYRGLELKNGLRVLLISDPTADKSAASMDVNVGHLMDPWQLPGLAHFCEHMLFLGTAKYPSENEYSKYISSHGGITNAFTGSDHTNYHFDIAPDHLGGALDRFVQFFLCPQFTESATEREVCAVDSENSNNLQNDQWRMIQLERSLSKPGHDYGKFGTGSKKTLLEDARENGIEPREALLKFHQRYYSSDIMTCCIIGTESLDELENFVVSLNFGSIAEKNVSRRVWDEGPYDREQLGVKIELVPVKDLRYLTLLFPMKDYKEEYRSQPTHYVSHLIGHEGPGSLLSELKRLGWVSSLSAGGRLLANGFGVFNVSVDLSEEGLKHTENIIKLIFNEIGLVRSKGPLKWVHDELRQLAETKFRFKDKEVPINYVTHLSSELQRIPFEDVVCADYKMDQFKPELITELLEALTPENMMYAVVSQQFANQEGNIREKWYQTEYRKSRIDEAFLSECRSALNNIPSCLRIPEKNEYIATKFDLKQREATVSVAPRLIRDDSWARVWFMQDNEFNLPKCSTKVAIHAPVMASDPMNTFLSAMYVICLQDALAEETYNPFLAGLSSAFDIQPWGISLRVSGYDEKQQLFTRHLVRRLVNFTPDEGRYEVLKENLCRNLRNFRQTQPYLQTHYYTGMLLGSRQWSKEQVLACAEACDVERLRKFIRESLQAIHVEALVYGNSTEDETLKMVEEITAELKTVPNVRPLFTCEVHQNREHEIPQGRAFVYKGFQSTHANASINLVMQTGLQSTRDNVLLELIVQLAAEPAFNQLRTNEQLGYIVHTGARRSHGTQGLEMLVQGQQDPEYMEERIEHFLKTFRANLESMSEEEFKDNVEALAAKRLEKPKTMGAKASRFWAEIDVGFYHFNREETEVPVLRELTKHEVMEFFDRHFSEDSPMRRKLCTMIYANDVSEDKVMARGRVKRSAAGDATEACEIIENIDAFKSSLSLYPLPQPVIDIPPLASKNDLKVYS</sequence>
<organism evidence="18 19">
    <name type="scientific">Toxocara canis</name>
    <name type="common">Canine roundworm</name>
    <dbReference type="NCBI Taxonomy" id="6265"/>
    <lineage>
        <taxon>Eukaryota</taxon>
        <taxon>Metazoa</taxon>
        <taxon>Ecdysozoa</taxon>
        <taxon>Nematoda</taxon>
        <taxon>Chromadorea</taxon>
        <taxon>Rhabditida</taxon>
        <taxon>Spirurina</taxon>
        <taxon>Ascaridomorpha</taxon>
        <taxon>Ascaridoidea</taxon>
        <taxon>Toxocaridae</taxon>
        <taxon>Toxocara</taxon>
    </lineage>
</organism>
<dbReference type="InterPro" id="IPR054734">
    <property type="entry name" value="PqqF-like_C_4"/>
</dbReference>
<keyword evidence="19" id="KW-1185">Reference proteome</keyword>
<dbReference type="InterPro" id="IPR011249">
    <property type="entry name" value="Metalloenz_LuxS/M16"/>
</dbReference>
<dbReference type="OrthoDB" id="7784541at2759"/>
<evidence type="ECO:0000313" key="19">
    <source>
        <dbReference type="Proteomes" id="UP000031036"/>
    </source>
</evidence>
<dbReference type="PROSITE" id="PS00143">
    <property type="entry name" value="INSULINASE"/>
    <property type="match status" value="1"/>
</dbReference>
<comment type="catalytic activity">
    <reaction evidence="7">
        <text>Degradation of insulin, glucagon and other polypeptides. No action on proteins.</text>
        <dbReference type="EC" id="3.4.24.56"/>
    </reaction>
</comment>
<dbReference type="STRING" id="6265.A0A0B2V2M9"/>
<evidence type="ECO:0000256" key="5">
    <source>
        <dbReference type="ARBA" id="ARBA00022833"/>
    </source>
</evidence>
<dbReference type="PANTHER" id="PTHR43690">
    <property type="entry name" value="NARDILYSIN"/>
    <property type="match status" value="1"/>
</dbReference>
<feature type="chain" id="PRO_5002076778" description="Insulin-degrading enzyme" evidence="13">
    <location>
        <begin position="18"/>
        <end position="1045"/>
    </location>
</feature>
<dbReference type="InterPro" id="IPR032632">
    <property type="entry name" value="Peptidase_M16_M"/>
</dbReference>
<keyword evidence="13" id="KW-0732">Signal</keyword>
<evidence type="ECO:0000259" key="15">
    <source>
        <dbReference type="Pfam" id="PF05193"/>
    </source>
</evidence>
<dbReference type="AlphaFoldDB" id="A0A0B2V2M9"/>
<protein>
    <recommendedName>
        <fullName evidence="9">Insulin-degrading enzyme</fullName>
        <ecNumber evidence="8">3.4.24.56</ecNumber>
    </recommendedName>
    <alternativeName>
        <fullName evidence="11">Insulin protease</fullName>
    </alternativeName>
    <alternativeName>
        <fullName evidence="10">Insulysin</fullName>
    </alternativeName>
</protein>
<comment type="caution">
    <text evidence="18">The sequence shown here is derived from an EMBL/GenBank/DDBJ whole genome shotgun (WGS) entry which is preliminary data.</text>
</comment>